<gene>
    <name evidence="1" type="ORF">FEM33_01715</name>
</gene>
<name>A0A5M8R1Q3_9BACT</name>
<evidence type="ECO:0000313" key="1">
    <source>
        <dbReference type="EMBL" id="KAA6441478.1"/>
    </source>
</evidence>
<dbReference type="AlphaFoldDB" id="A0A5M8R1Q3"/>
<accession>A0A5M8R1Q3</accession>
<organism evidence="1 2">
    <name type="scientific">Dyadobacter flavalbus</name>
    <dbReference type="NCBI Taxonomy" id="2579942"/>
    <lineage>
        <taxon>Bacteria</taxon>
        <taxon>Pseudomonadati</taxon>
        <taxon>Bacteroidota</taxon>
        <taxon>Cytophagia</taxon>
        <taxon>Cytophagales</taxon>
        <taxon>Spirosomataceae</taxon>
        <taxon>Dyadobacter</taxon>
    </lineage>
</organism>
<evidence type="ECO:0000313" key="2">
    <source>
        <dbReference type="Proteomes" id="UP000323994"/>
    </source>
</evidence>
<protein>
    <submittedName>
        <fullName evidence="1">Uncharacterized protein</fullName>
    </submittedName>
</protein>
<keyword evidence="2" id="KW-1185">Reference proteome</keyword>
<proteinExistence type="predicted"/>
<dbReference type="RefSeq" id="WP_139010398.1">
    <property type="nucleotide sequence ID" value="NZ_VBSN01000013.1"/>
</dbReference>
<dbReference type="EMBL" id="VBSN01000013">
    <property type="protein sequence ID" value="KAA6441478.1"/>
    <property type="molecule type" value="Genomic_DNA"/>
</dbReference>
<sequence length="75" mass="8706">MDIAYLDDKIALATKYQDDKFALKIRHIVDDLESEKNSDNAAQKAKKMLQHAYEKLALLQEYIANYQLLLDKYGV</sequence>
<reference evidence="1 2" key="1">
    <citation type="submission" date="2019-05" db="EMBL/GenBank/DDBJ databases">
        <authorList>
            <person name="Qu J.-H."/>
        </authorList>
    </citation>
    <scope>NUCLEOTIDE SEQUENCE [LARGE SCALE GENOMIC DNA]</scope>
    <source>
        <strain evidence="1 2">NS28</strain>
    </source>
</reference>
<dbReference type="Proteomes" id="UP000323994">
    <property type="component" value="Unassembled WGS sequence"/>
</dbReference>
<comment type="caution">
    <text evidence="1">The sequence shown here is derived from an EMBL/GenBank/DDBJ whole genome shotgun (WGS) entry which is preliminary data.</text>
</comment>